<reference evidence="4" key="1">
    <citation type="submission" date="2017-02" db="UniProtKB">
        <authorList>
            <consortium name="WormBaseParasite"/>
        </authorList>
    </citation>
    <scope>IDENTIFICATION</scope>
</reference>
<feature type="region of interest" description="Disordered" evidence="1">
    <location>
        <begin position="1"/>
        <end position="42"/>
    </location>
</feature>
<proteinExistence type="predicted"/>
<evidence type="ECO:0000313" key="4">
    <source>
        <dbReference type="WBParaSite" id="HPLM_0000705301-mRNA-1"/>
    </source>
</evidence>
<accession>A0A0N4W9R1</accession>
<organism evidence="4">
    <name type="scientific">Haemonchus placei</name>
    <name type="common">Barber's pole worm</name>
    <dbReference type="NCBI Taxonomy" id="6290"/>
    <lineage>
        <taxon>Eukaryota</taxon>
        <taxon>Metazoa</taxon>
        <taxon>Ecdysozoa</taxon>
        <taxon>Nematoda</taxon>
        <taxon>Chromadorea</taxon>
        <taxon>Rhabditida</taxon>
        <taxon>Rhabditina</taxon>
        <taxon>Rhabditomorpha</taxon>
        <taxon>Strongyloidea</taxon>
        <taxon>Trichostrongylidae</taxon>
        <taxon>Haemonchus</taxon>
    </lineage>
</organism>
<gene>
    <name evidence="2" type="ORF">HPLM_LOCUS7045</name>
</gene>
<evidence type="ECO:0000313" key="2">
    <source>
        <dbReference type="EMBL" id="VDO30777.1"/>
    </source>
</evidence>
<name>A0A0N4W9R1_HAEPC</name>
<dbReference type="WBParaSite" id="HPLM_0000705301-mRNA-1">
    <property type="protein sequence ID" value="HPLM_0000705301-mRNA-1"/>
    <property type="gene ID" value="HPLM_0000705301"/>
</dbReference>
<evidence type="ECO:0000313" key="3">
    <source>
        <dbReference type="Proteomes" id="UP000268014"/>
    </source>
</evidence>
<feature type="compositionally biased region" description="Basic and acidic residues" evidence="1">
    <location>
        <begin position="29"/>
        <end position="42"/>
    </location>
</feature>
<evidence type="ECO:0000256" key="1">
    <source>
        <dbReference type="SAM" id="MobiDB-lite"/>
    </source>
</evidence>
<dbReference type="Proteomes" id="UP000268014">
    <property type="component" value="Unassembled WGS sequence"/>
</dbReference>
<dbReference type="AlphaFoldDB" id="A0A0N4W9R1"/>
<protein>
    <submittedName>
        <fullName evidence="4">GAGE domain-containing protein</fullName>
    </submittedName>
</protein>
<reference evidence="2 3" key="2">
    <citation type="submission" date="2018-11" db="EMBL/GenBank/DDBJ databases">
        <authorList>
            <consortium name="Pathogen Informatics"/>
        </authorList>
    </citation>
    <scope>NUCLEOTIDE SEQUENCE [LARGE SCALE GENOMIC DNA]</scope>
    <source>
        <strain evidence="2 3">MHpl1</strain>
    </source>
</reference>
<keyword evidence="3" id="KW-1185">Reference proteome</keyword>
<feature type="region of interest" description="Disordered" evidence="1">
    <location>
        <begin position="83"/>
        <end position="107"/>
    </location>
</feature>
<sequence>MEAAQGQGPAQGVKMETGNSATGRATMGDLEKEQLSSKEALEQAEAFERVEVNAPHLKEGLQQVQPVGVAQGGEGILQCMREERPRGSDVLEEPQDWPKSVPPSTLV</sequence>
<dbReference type="EMBL" id="UZAF01016591">
    <property type="protein sequence ID" value="VDO30777.1"/>
    <property type="molecule type" value="Genomic_DNA"/>
</dbReference>
<dbReference type="OrthoDB" id="5902192at2759"/>